<evidence type="ECO:0000256" key="9">
    <source>
        <dbReference type="ARBA" id="ARBA00022741"/>
    </source>
</evidence>
<dbReference type="PANTHER" id="PTHR11964">
    <property type="entry name" value="S-ADENOSYLMETHIONINE SYNTHETASE"/>
    <property type="match status" value="1"/>
</dbReference>
<dbReference type="Proteomes" id="UP000216725">
    <property type="component" value="Unassembled WGS sequence"/>
</dbReference>
<dbReference type="InterPro" id="IPR022629">
    <property type="entry name" value="S-AdoMet_synt_central"/>
</dbReference>
<evidence type="ECO:0000256" key="1">
    <source>
        <dbReference type="ARBA" id="ARBA00001946"/>
    </source>
</evidence>
<evidence type="ECO:0000259" key="16">
    <source>
        <dbReference type="Pfam" id="PF02772"/>
    </source>
</evidence>
<dbReference type="GO" id="GO:0006556">
    <property type="term" value="P:S-adenosylmethionine biosynthetic process"/>
    <property type="evidence" value="ECO:0007669"/>
    <property type="project" value="UniProtKB-UniRule"/>
</dbReference>
<evidence type="ECO:0000256" key="5">
    <source>
        <dbReference type="ARBA" id="ARBA00012828"/>
    </source>
</evidence>
<comment type="pathway">
    <text evidence="3">Amino-acid biosynthesis; S-adenosyl-L-methionine biosynthesis; S-adenosyl-L-methionine from L-methionine: step 1/1.</text>
</comment>
<accession>A0A261ERP6</accession>
<evidence type="ECO:0000256" key="11">
    <source>
        <dbReference type="ARBA" id="ARBA00022842"/>
    </source>
</evidence>
<feature type="domain" description="S-adenosylmethionine synthetase central" evidence="16">
    <location>
        <begin position="125"/>
        <end position="237"/>
    </location>
</feature>
<evidence type="ECO:0000256" key="8">
    <source>
        <dbReference type="ARBA" id="ARBA00022723"/>
    </source>
</evidence>
<dbReference type="EC" id="2.5.1.6" evidence="5 13"/>
<name>A0A261ERP6_9BIFI</name>
<evidence type="ECO:0000313" key="18">
    <source>
        <dbReference type="EMBL" id="OZG49346.1"/>
    </source>
</evidence>
<keyword evidence="11" id="KW-0460">Magnesium</keyword>
<feature type="domain" description="S-adenosylmethionine synthetase C-terminal" evidence="17">
    <location>
        <begin position="243"/>
        <end position="381"/>
    </location>
</feature>
<evidence type="ECO:0000256" key="13">
    <source>
        <dbReference type="NCBIfam" id="TIGR01034"/>
    </source>
</evidence>
<dbReference type="InterPro" id="IPR022630">
    <property type="entry name" value="S-AdoMet_synt_C"/>
</dbReference>
<dbReference type="PIRSF" id="PIRSF000497">
    <property type="entry name" value="MAT"/>
    <property type="match status" value="1"/>
</dbReference>
<evidence type="ECO:0000256" key="6">
    <source>
        <dbReference type="ARBA" id="ARBA00022563"/>
    </source>
</evidence>
<dbReference type="Gene3D" id="3.30.300.10">
    <property type="match status" value="3"/>
</dbReference>
<sequence length="397" mass="43467">MARFLSSEAVTEGHPDKVCDIISDSILDAYLEIDLDSRVAVETTAKDGLVVVEGEISVPRVLDHVEIVRRALHDIGYTTADSGIDPDGCGVINNIRPRILNGPQGNYGDTGTVADKEEAYNRFGGDQGIVIGYANDDTAAYMPLPVYAANRIAERLAYVRKNGIIPLLRPDGKVLVTVEYTDDLRPVAFRDVLISAQHAPELSVEDVRREVREKVLDPVLETFPGVAHDDLHVVINQNEFNTGGPQGDSGLTGRKIIVDTYGGFAAHGGGAFSGKDPRKPDRSAAYAARWVAKNIVAAGLARRVQVSLGYFRNVGAPVSVDIETYGTESVPREAIQKAVEEVFDLRQLAIIERLELRRPIYRKTAAYGHFGRDDADFTWERTDEADTLLRAAKNVLQ</sequence>
<dbReference type="Pfam" id="PF02773">
    <property type="entry name" value="S-AdoMet_synt_C"/>
    <property type="match status" value="1"/>
</dbReference>
<keyword evidence="19" id="KW-1185">Reference proteome</keyword>
<comment type="cofactor">
    <cofactor evidence="2">
        <name>K(+)</name>
        <dbReference type="ChEBI" id="CHEBI:29103"/>
    </cofactor>
</comment>
<dbReference type="GO" id="GO:0046872">
    <property type="term" value="F:metal ion binding"/>
    <property type="evidence" value="ECO:0007669"/>
    <property type="project" value="UniProtKB-KW"/>
</dbReference>
<keyword evidence="12" id="KW-0630">Potassium</keyword>
<keyword evidence="6" id="KW-0554">One-carbon metabolism</keyword>
<evidence type="ECO:0000256" key="3">
    <source>
        <dbReference type="ARBA" id="ARBA00005224"/>
    </source>
</evidence>
<dbReference type="InterPro" id="IPR022636">
    <property type="entry name" value="S-AdoMet_synthetase_sfam"/>
</dbReference>
<evidence type="ECO:0000313" key="19">
    <source>
        <dbReference type="Proteomes" id="UP000216725"/>
    </source>
</evidence>
<evidence type="ECO:0000256" key="10">
    <source>
        <dbReference type="ARBA" id="ARBA00022840"/>
    </source>
</evidence>
<gene>
    <name evidence="18" type="ORF">PSRA_1687</name>
</gene>
<dbReference type="EMBL" id="MWWR01000020">
    <property type="protein sequence ID" value="OZG49346.1"/>
    <property type="molecule type" value="Genomic_DNA"/>
</dbReference>
<dbReference type="GO" id="GO:0004478">
    <property type="term" value="F:methionine adenosyltransferase activity"/>
    <property type="evidence" value="ECO:0007669"/>
    <property type="project" value="UniProtKB-UniRule"/>
</dbReference>
<proteinExistence type="inferred from homology"/>
<dbReference type="GO" id="GO:0005524">
    <property type="term" value="F:ATP binding"/>
    <property type="evidence" value="ECO:0007669"/>
    <property type="project" value="UniProtKB-KW"/>
</dbReference>
<dbReference type="PROSITE" id="PS00377">
    <property type="entry name" value="ADOMET_SYNTHASE_2"/>
    <property type="match status" value="1"/>
</dbReference>
<dbReference type="Pfam" id="PF02772">
    <property type="entry name" value="S-AdoMet_synt_M"/>
    <property type="match status" value="1"/>
</dbReference>
<dbReference type="NCBIfam" id="TIGR01034">
    <property type="entry name" value="metK"/>
    <property type="match status" value="1"/>
</dbReference>
<evidence type="ECO:0000259" key="15">
    <source>
        <dbReference type="Pfam" id="PF00438"/>
    </source>
</evidence>
<dbReference type="OrthoDB" id="3228598at2"/>
<evidence type="ECO:0000256" key="14">
    <source>
        <dbReference type="RuleBase" id="RU004462"/>
    </source>
</evidence>
<dbReference type="SUPFAM" id="SSF55973">
    <property type="entry name" value="S-adenosylmethionine synthetase"/>
    <property type="match status" value="3"/>
</dbReference>
<reference evidence="18 19" key="1">
    <citation type="journal article" date="2017" name="BMC Genomics">
        <title>Comparative genomic and phylogenomic analyses of the Bifidobacteriaceae family.</title>
        <authorList>
            <person name="Lugli G.A."/>
            <person name="Milani C."/>
            <person name="Turroni F."/>
            <person name="Duranti S."/>
            <person name="Mancabelli L."/>
            <person name="Mangifesta M."/>
            <person name="Ferrario C."/>
            <person name="Modesto M."/>
            <person name="Mattarelli P."/>
            <person name="Jiri K."/>
            <person name="van Sinderen D."/>
            <person name="Ventura M."/>
        </authorList>
    </citation>
    <scope>NUCLEOTIDE SEQUENCE [LARGE SCALE GENOMIC DNA]</scope>
    <source>
        <strain evidence="18 19">DSM 24742</strain>
    </source>
</reference>
<keyword evidence="8" id="KW-0479">Metal-binding</keyword>
<protein>
    <recommendedName>
        <fullName evidence="5 13">Methionine adenosyltransferase</fullName>
        <ecNumber evidence="5 13">2.5.1.6</ecNumber>
    </recommendedName>
</protein>
<dbReference type="GO" id="GO:0006730">
    <property type="term" value="P:one-carbon metabolic process"/>
    <property type="evidence" value="ECO:0007669"/>
    <property type="project" value="UniProtKB-KW"/>
</dbReference>
<feature type="domain" description="S-adenosylmethionine synthetase N-terminal" evidence="15">
    <location>
        <begin position="4"/>
        <end position="96"/>
    </location>
</feature>
<dbReference type="AlphaFoldDB" id="A0A261ERP6"/>
<comment type="caution">
    <text evidence="18">The sequence shown here is derived from an EMBL/GenBank/DDBJ whole genome shotgun (WGS) entry which is preliminary data.</text>
</comment>
<evidence type="ECO:0000256" key="7">
    <source>
        <dbReference type="ARBA" id="ARBA00022679"/>
    </source>
</evidence>
<keyword evidence="10" id="KW-0067">ATP-binding</keyword>
<evidence type="ECO:0000256" key="4">
    <source>
        <dbReference type="ARBA" id="ARBA00009685"/>
    </source>
</evidence>
<keyword evidence="9" id="KW-0547">Nucleotide-binding</keyword>
<evidence type="ECO:0000256" key="12">
    <source>
        <dbReference type="ARBA" id="ARBA00022958"/>
    </source>
</evidence>
<keyword evidence="7" id="KW-0808">Transferase</keyword>
<dbReference type="InterPro" id="IPR022628">
    <property type="entry name" value="S-AdoMet_synt_N"/>
</dbReference>
<organism evidence="18 19">
    <name type="scientific">Pseudoscardovia radai</name>
    <dbReference type="NCBI Taxonomy" id="987066"/>
    <lineage>
        <taxon>Bacteria</taxon>
        <taxon>Bacillati</taxon>
        <taxon>Actinomycetota</taxon>
        <taxon>Actinomycetes</taxon>
        <taxon>Bifidobacteriales</taxon>
        <taxon>Bifidobacteriaceae</taxon>
        <taxon>Pseudoscardovia</taxon>
    </lineage>
</organism>
<dbReference type="InterPro" id="IPR002133">
    <property type="entry name" value="S-AdoMet_synthetase"/>
</dbReference>
<dbReference type="Pfam" id="PF00438">
    <property type="entry name" value="S-AdoMet_synt_N"/>
    <property type="match status" value="1"/>
</dbReference>
<comment type="cofactor">
    <cofactor evidence="1">
        <name>Mg(2+)</name>
        <dbReference type="ChEBI" id="CHEBI:18420"/>
    </cofactor>
</comment>
<evidence type="ECO:0000259" key="17">
    <source>
        <dbReference type="Pfam" id="PF02773"/>
    </source>
</evidence>
<dbReference type="UniPathway" id="UPA00315">
    <property type="reaction ID" value="UER00080"/>
</dbReference>
<comment type="similarity">
    <text evidence="4 14">Belongs to the AdoMet synthase family.</text>
</comment>
<dbReference type="InterPro" id="IPR022631">
    <property type="entry name" value="ADOMET_SYNTHASE_CS"/>
</dbReference>
<dbReference type="RefSeq" id="WP_094661478.1">
    <property type="nucleotide sequence ID" value="NZ_MWWR01000020.1"/>
</dbReference>
<evidence type="ECO:0000256" key="2">
    <source>
        <dbReference type="ARBA" id="ARBA00001958"/>
    </source>
</evidence>
<dbReference type="CDD" id="cd18079">
    <property type="entry name" value="S-AdoMet_synt"/>
    <property type="match status" value="1"/>
</dbReference>